<gene>
    <name evidence="1" type="ORF">GOODEAATRI_016339</name>
</gene>
<proteinExistence type="predicted"/>
<evidence type="ECO:0000313" key="1">
    <source>
        <dbReference type="EMBL" id="MEQ2158840.1"/>
    </source>
</evidence>
<reference evidence="1 2" key="1">
    <citation type="submission" date="2021-06" db="EMBL/GenBank/DDBJ databases">
        <authorList>
            <person name="Palmer J.M."/>
        </authorList>
    </citation>
    <scope>NUCLEOTIDE SEQUENCE [LARGE SCALE GENOMIC DNA]</scope>
    <source>
        <strain evidence="1 2">GA_2019</strain>
        <tissue evidence="1">Muscle</tissue>
    </source>
</reference>
<comment type="caution">
    <text evidence="1">The sequence shown here is derived from an EMBL/GenBank/DDBJ whole genome shotgun (WGS) entry which is preliminary data.</text>
</comment>
<dbReference type="EMBL" id="JAHRIO010001256">
    <property type="protein sequence ID" value="MEQ2158840.1"/>
    <property type="molecule type" value="Genomic_DNA"/>
</dbReference>
<name>A0ABV0MIC0_9TELE</name>
<dbReference type="Proteomes" id="UP001476798">
    <property type="component" value="Unassembled WGS sequence"/>
</dbReference>
<organism evidence="1 2">
    <name type="scientific">Goodea atripinnis</name>
    <dbReference type="NCBI Taxonomy" id="208336"/>
    <lineage>
        <taxon>Eukaryota</taxon>
        <taxon>Metazoa</taxon>
        <taxon>Chordata</taxon>
        <taxon>Craniata</taxon>
        <taxon>Vertebrata</taxon>
        <taxon>Euteleostomi</taxon>
        <taxon>Actinopterygii</taxon>
        <taxon>Neopterygii</taxon>
        <taxon>Teleostei</taxon>
        <taxon>Neoteleostei</taxon>
        <taxon>Acanthomorphata</taxon>
        <taxon>Ovalentaria</taxon>
        <taxon>Atherinomorphae</taxon>
        <taxon>Cyprinodontiformes</taxon>
        <taxon>Goodeidae</taxon>
        <taxon>Goodea</taxon>
    </lineage>
</organism>
<evidence type="ECO:0000313" key="2">
    <source>
        <dbReference type="Proteomes" id="UP001476798"/>
    </source>
</evidence>
<sequence length="77" mass="8471">MSFGLRLPRLVGALDLPLFGSCFQHLYLDSLLPCTRLGLGLSLLWGSEAQWFAQRARPGHADGLNVHDVVCLLLQVP</sequence>
<protein>
    <submittedName>
        <fullName evidence="1">Uncharacterized protein</fullName>
    </submittedName>
</protein>
<keyword evidence="2" id="KW-1185">Reference proteome</keyword>
<accession>A0ABV0MIC0</accession>